<name>A8PDN0_COPC7</name>
<dbReference type="OMA" id="RIHNDSA"/>
<feature type="region of interest" description="Disordered" evidence="1">
    <location>
        <begin position="580"/>
        <end position="600"/>
    </location>
</feature>
<evidence type="ECO:0000256" key="1">
    <source>
        <dbReference type="SAM" id="MobiDB-lite"/>
    </source>
</evidence>
<evidence type="ECO:0000313" key="2">
    <source>
        <dbReference type="EMBL" id="EAU81197.1"/>
    </source>
</evidence>
<protein>
    <submittedName>
        <fullName evidence="2">Uncharacterized protein</fullName>
    </submittedName>
</protein>
<evidence type="ECO:0000313" key="3">
    <source>
        <dbReference type="Proteomes" id="UP000001861"/>
    </source>
</evidence>
<dbReference type="GeneID" id="6017281"/>
<dbReference type="VEuPathDB" id="FungiDB:CC1G_11279"/>
<comment type="caution">
    <text evidence="2">The sequence shown here is derived from an EMBL/GenBank/DDBJ whole genome shotgun (WGS) entry which is preliminary data.</text>
</comment>
<organism evidence="2 3">
    <name type="scientific">Coprinopsis cinerea (strain Okayama-7 / 130 / ATCC MYA-4618 / FGSC 9003)</name>
    <name type="common">Inky cap fungus</name>
    <name type="synonym">Hormographiella aspergillata</name>
    <dbReference type="NCBI Taxonomy" id="240176"/>
    <lineage>
        <taxon>Eukaryota</taxon>
        <taxon>Fungi</taxon>
        <taxon>Dikarya</taxon>
        <taxon>Basidiomycota</taxon>
        <taxon>Agaricomycotina</taxon>
        <taxon>Agaricomycetes</taxon>
        <taxon>Agaricomycetidae</taxon>
        <taxon>Agaricales</taxon>
        <taxon>Agaricineae</taxon>
        <taxon>Psathyrellaceae</taxon>
        <taxon>Coprinopsis</taxon>
    </lineage>
</organism>
<proteinExistence type="predicted"/>
<dbReference type="SUPFAM" id="SSF52047">
    <property type="entry name" value="RNI-like"/>
    <property type="match status" value="1"/>
</dbReference>
<sequence>MSSEAILTPNPRDQVLRNDDLLRIIFHFVALEQREADNQHQPERPSVNQQFLPIALTHKGFLEAALNVIWKNIPNLLPLLKLIPGFCKVDGEYLLTSVNATEGHWERVGFYAKRVESITFTAQDEVISSLVYQTLSMYQSSYLPGLGIPVPSLTAMTVQCSTKTDYASALFIATASRNLLKVKVVKIIPESFTFLRQLLLVLTHRHSQLEELELEGNGTEALLLSLIRQITLFSALSRLSLDFPGAWPLQAAVLRPLPSMKSLRHLSLRISEHKGGKRNLDTKNPRYTFPSLSKLEISGSTLLAVLKALARIVAPRIQHIHIQFNAGSSLHKNDATHFKERIRRQIGMRGYPDLRTFRVTQSDASKFDFVSEELFTASESPSSNLGITPPLHLQHLHFEMCTTSNTKSFLTIVAERCPNLLSLTLPASNSDPDDAKPSLTCLALLAKGCPHLLNLRICLQLHRPTPNHFHNALASRGAEVEELNRIHPLRSLQISDAGGNQTFGITDLISMSKYLHRLFPRLDKLGGYRDAAGRGMGSVEVFEALRELTLALGEAQEKGAATALAQAKRSKDIRVLVPPVQPGRQARGGGRVEEASVQTERDEVTLREGHSLPKEVSVQTDAEADLHSIPDGLVARDARLEDASVQTDKETITEAGEGDQELQCEETSVHSVDEPVTVQWDDCSVETGDCHQVSG</sequence>
<accession>A8PDN0</accession>
<dbReference type="RefSeq" id="XP_001840631.1">
    <property type="nucleotide sequence ID" value="XM_001840579.1"/>
</dbReference>
<dbReference type="EMBL" id="AACS02000006">
    <property type="protein sequence ID" value="EAU81197.1"/>
    <property type="molecule type" value="Genomic_DNA"/>
</dbReference>
<feature type="compositionally biased region" description="Basic and acidic residues" evidence="1">
    <location>
        <begin position="590"/>
        <end position="600"/>
    </location>
</feature>
<gene>
    <name evidence="2" type="ORF">CC1G_11279</name>
</gene>
<keyword evidence="3" id="KW-1185">Reference proteome</keyword>
<dbReference type="InterPro" id="IPR032675">
    <property type="entry name" value="LRR_dom_sf"/>
</dbReference>
<dbReference type="Gene3D" id="3.80.10.10">
    <property type="entry name" value="Ribonuclease Inhibitor"/>
    <property type="match status" value="1"/>
</dbReference>
<dbReference type="Proteomes" id="UP000001861">
    <property type="component" value="Unassembled WGS sequence"/>
</dbReference>
<dbReference type="KEGG" id="cci:CC1G_11279"/>
<reference evidence="2 3" key="1">
    <citation type="journal article" date="2010" name="Proc. Natl. Acad. Sci. U.S.A.">
        <title>Insights into evolution of multicellular fungi from the assembled chromosomes of the mushroom Coprinopsis cinerea (Coprinus cinereus).</title>
        <authorList>
            <person name="Stajich J.E."/>
            <person name="Wilke S.K."/>
            <person name="Ahren D."/>
            <person name="Au C.H."/>
            <person name="Birren B.W."/>
            <person name="Borodovsky M."/>
            <person name="Burns C."/>
            <person name="Canback B."/>
            <person name="Casselton L.A."/>
            <person name="Cheng C.K."/>
            <person name="Deng J."/>
            <person name="Dietrich F.S."/>
            <person name="Fargo D.C."/>
            <person name="Farman M.L."/>
            <person name="Gathman A.C."/>
            <person name="Goldberg J."/>
            <person name="Guigo R."/>
            <person name="Hoegger P.J."/>
            <person name="Hooker J.B."/>
            <person name="Huggins A."/>
            <person name="James T.Y."/>
            <person name="Kamada T."/>
            <person name="Kilaru S."/>
            <person name="Kodira C."/>
            <person name="Kues U."/>
            <person name="Kupfer D."/>
            <person name="Kwan H.S."/>
            <person name="Lomsadze A."/>
            <person name="Li W."/>
            <person name="Lilly W.W."/>
            <person name="Ma L.J."/>
            <person name="Mackey A.J."/>
            <person name="Manning G."/>
            <person name="Martin F."/>
            <person name="Muraguchi H."/>
            <person name="Natvig D.O."/>
            <person name="Palmerini H."/>
            <person name="Ramesh M.A."/>
            <person name="Rehmeyer C.J."/>
            <person name="Roe B.A."/>
            <person name="Shenoy N."/>
            <person name="Stanke M."/>
            <person name="Ter-Hovhannisyan V."/>
            <person name="Tunlid A."/>
            <person name="Velagapudi R."/>
            <person name="Vision T.J."/>
            <person name="Zeng Q."/>
            <person name="Zolan M.E."/>
            <person name="Pukkila P.J."/>
        </authorList>
    </citation>
    <scope>NUCLEOTIDE SEQUENCE [LARGE SCALE GENOMIC DNA]</scope>
    <source>
        <strain evidence="3">Okayama-7 / 130 / ATCC MYA-4618 / FGSC 9003</strain>
    </source>
</reference>
<dbReference type="AlphaFoldDB" id="A8PDN0"/>
<dbReference type="InParanoid" id="A8PDN0"/>